<protein>
    <submittedName>
        <fullName evidence="1">Uncharacterized protein</fullName>
    </submittedName>
</protein>
<proteinExistence type="predicted"/>
<keyword evidence="2" id="KW-1185">Reference proteome</keyword>
<evidence type="ECO:0000313" key="2">
    <source>
        <dbReference type="Proteomes" id="UP000191285"/>
    </source>
</evidence>
<dbReference type="STRING" id="303698.A0A1V6T844"/>
<sequence length="303" mass="34531">MLFMYCFVCFPSTVSPHHATNNHKMPLRFIELNNPEIPDWGKTTLDVYLLSEWDKPHPDPSIFNESTADRRKRLLRQFLALGFEGREPYEPDNSSSPTQAQIDDILRPARPEALRVYGHNSGSNVGCWLRLCYTNEEGHDALWSANEDAEWVSEQAVVLDDESIFGGLDLASALEVFPERVINEPVNFEFREESLKAAKEEVKGGGWDDDPDPLGGYVYYQADCVVTHMFVEDEISTNGGGLLHVFLDDRGNVVRQWRVEEGEDSMYDGSWFERVWKGDFEGKRGEVGPAYREGERNALPYTP</sequence>
<dbReference type="EMBL" id="MLKD01000010">
    <property type="protein sequence ID" value="OQE22356.1"/>
    <property type="molecule type" value="Genomic_DNA"/>
</dbReference>
<accession>A0A1V6T844</accession>
<dbReference type="Proteomes" id="UP000191285">
    <property type="component" value="Unassembled WGS sequence"/>
</dbReference>
<dbReference type="OrthoDB" id="4364812at2759"/>
<organism evidence="1 2">
    <name type="scientific">Penicillium steckii</name>
    <dbReference type="NCBI Taxonomy" id="303698"/>
    <lineage>
        <taxon>Eukaryota</taxon>
        <taxon>Fungi</taxon>
        <taxon>Dikarya</taxon>
        <taxon>Ascomycota</taxon>
        <taxon>Pezizomycotina</taxon>
        <taxon>Eurotiomycetes</taxon>
        <taxon>Eurotiomycetidae</taxon>
        <taxon>Eurotiales</taxon>
        <taxon>Aspergillaceae</taxon>
        <taxon>Penicillium</taxon>
    </lineage>
</organism>
<comment type="caution">
    <text evidence="1">The sequence shown here is derived from an EMBL/GenBank/DDBJ whole genome shotgun (WGS) entry which is preliminary data.</text>
</comment>
<evidence type="ECO:0000313" key="1">
    <source>
        <dbReference type="EMBL" id="OQE22356.1"/>
    </source>
</evidence>
<dbReference type="AlphaFoldDB" id="A0A1V6T844"/>
<name>A0A1V6T844_9EURO</name>
<gene>
    <name evidence="1" type="ORF">PENSTE_c010G01259</name>
</gene>
<reference evidence="2" key="1">
    <citation type="journal article" date="2017" name="Nat. Microbiol.">
        <title>Global analysis of biosynthetic gene clusters reveals vast potential of secondary metabolite production in Penicillium species.</title>
        <authorList>
            <person name="Nielsen J.C."/>
            <person name="Grijseels S."/>
            <person name="Prigent S."/>
            <person name="Ji B."/>
            <person name="Dainat J."/>
            <person name="Nielsen K.F."/>
            <person name="Frisvad J.C."/>
            <person name="Workman M."/>
            <person name="Nielsen J."/>
        </authorList>
    </citation>
    <scope>NUCLEOTIDE SEQUENCE [LARGE SCALE GENOMIC DNA]</scope>
    <source>
        <strain evidence="2">IBT 24891</strain>
    </source>
</reference>